<sequence>MSTAAGYTGRAERRATVVMRPVAVRWAAYTTAVIVMAGMIGGAVMITSFHLGGRLLLLVIGLLIALFCHLEASVRVVAGPERLEVRNLMRTRSFEWPEVLGVGFPMGDPWAHLELADGRTHPLHAIQRYDGRRAIGNAHRLLHLVQERGETAGPEGGDRPGPEGGG</sequence>
<reference evidence="4" key="1">
    <citation type="journal article" date="2021" name="PeerJ">
        <title>Extensive microbial diversity within the chicken gut microbiome revealed by metagenomics and culture.</title>
        <authorList>
            <person name="Gilroy R."/>
            <person name="Ravi A."/>
            <person name="Getino M."/>
            <person name="Pursley I."/>
            <person name="Horton D.L."/>
            <person name="Alikhan N.F."/>
            <person name="Baker D."/>
            <person name="Gharbi K."/>
            <person name="Hall N."/>
            <person name="Watson M."/>
            <person name="Adriaenssens E.M."/>
            <person name="Foster-Nyarko E."/>
            <person name="Jarju S."/>
            <person name="Secka A."/>
            <person name="Antonio M."/>
            <person name="Oren A."/>
            <person name="Chaudhuri R.R."/>
            <person name="La Ragione R."/>
            <person name="Hildebrand F."/>
            <person name="Pallen M.J."/>
        </authorList>
    </citation>
    <scope>NUCLEOTIDE SEQUENCE</scope>
    <source>
        <strain evidence="4">CHK130-7132</strain>
    </source>
</reference>
<protein>
    <submittedName>
        <fullName evidence="4">PH domain-containing protein</fullName>
    </submittedName>
</protein>
<dbReference type="Pfam" id="PF10756">
    <property type="entry name" value="bPH_6"/>
    <property type="match status" value="1"/>
</dbReference>
<feature type="region of interest" description="Disordered" evidence="1">
    <location>
        <begin position="147"/>
        <end position="166"/>
    </location>
</feature>
<feature type="transmembrane region" description="Helical" evidence="2">
    <location>
        <begin position="55"/>
        <end position="78"/>
    </location>
</feature>
<evidence type="ECO:0000259" key="3">
    <source>
        <dbReference type="Pfam" id="PF10756"/>
    </source>
</evidence>
<name>A0A9D2PY52_9MICO</name>
<keyword evidence="2" id="KW-1133">Transmembrane helix</keyword>
<dbReference type="AlphaFoldDB" id="A0A9D2PY52"/>
<dbReference type="InterPro" id="IPR019692">
    <property type="entry name" value="CFP-6_PH"/>
</dbReference>
<feature type="transmembrane region" description="Helical" evidence="2">
    <location>
        <begin position="26"/>
        <end position="49"/>
    </location>
</feature>
<evidence type="ECO:0000256" key="1">
    <source>
        <dbReference type="SAM" id="MobiDB-lite"/>
    </source>
</evidence>
<evidence type="ECO:0000313" key="5">
    <source>
        <dbReference type="Proteomes" id="UP000823854"/>
    </source>
</evidence>
<comment type="caution">
    <text evidence="4">The sequence shown here is derived from an EMBL/GenBank/DDBJ whole genome shotgun (WGS) entry which is preliminary data.</text>
</comment>
<feature type="domain" description="Low molecular weight protein antigen 6 PH" evidence="3">
    <location>
        <begin position="74"/>
        <end position="140"/>
    </location>
</feature>
<accession>A0A9D2PY52</accession>
<keyword evidence="2" id="KW-0812">Transmembrane</keyword>
<organism evidence="4 5">
    <name type="scientific">Candidatus Brachybacterium intestinipullorum</name>
    <dbReference type="NCBI Taxonomy" id="2838512"/>
    <lineage>
        <taxon>Bacteria</taxon>
        <taxon>Bacillati</taxon>
        <taxon>Actinomycetota</taxon>
        <taxon>Actinomycetes</taxon>
        <taxon>Micrococcales</taxon>
        <taxon>Dermabacteraceae</taxon>
        <taxon>Brachybacterium</taxon>
    </lineage>
</organism>
<gene>
    <name evidence="4" type="ORF">H9932_02515</name>
</gene>
<dbReference type="EMBL" id="DWWC01000052">
    <property type="protein sequence ID" value="HJC68539.1"/>
    <property type="molecule type" value="Genomic_DNA"/>
</dbReference>
<keyword evidence="2" id="KW-0472">Membrane</keyword>
<evidence type="ECO:0000313" key="4">
    <source>
        <dbReference type="EMBL" id="HJC68539.1"/>
    </source>
</evidence>
<evidence type="ECO:0000256" key="2">
    <source>
        <dbReference type="SAM" id="Phobius"/>
    </source>
</evidence>
<dbReference type="Proteomes" id="UP000823854">
    <property type="component" value="Unassembled WGS sequence"/>
</dbReference>
<proteinExistence type="predicted"/>
<reference evidence="4" key="2">
    <citation type="submission" date="2021-04" db="EMBL/GenBank/DDBJ databases">
        <authorList>
            <person name="Gilroy R."/>
        </authorList>
    </citation>
    <scope>NUCLEOTIDE SEQUENCE</scope>
    <source>
        <strain evidence="4">CHK130-7132</strain>
    </source>
</reference>